<dbReference type="CDD" id="cd02859">
    <property type="entry name" value="E_set_AMPKbeta_like_N"/>
    <property type="match status" value="1"/>
</dbReference>
<dbReference type="Proteomes" id="UP000183365">
    <property type="component" value="Unassembled WGS sequence"/>
</dbReference>
<proteinExistence type="predicted"/>
<dbReference type="InterPro" id="IPR014756">
    <property type="entry name" value="Ig_E-set"/>
</dbReference>
<dbReference type="OrthoDB" id="5976022at2759"/>
<sequence length="152" mass="17505">MCSFLIKITDPRNLSIAGNFNNWTPQIMKYEQTSMANYINIKPNINEKQIIFKFVCGNDWFTSTSYNTIKDSCNNINNCIDIDNQVSNNNEVVESSIFDASIGNEKSIVDSNEDSDTSNDTNIDTTSHGTNDENIYYRVWVWIIEFFKQLLN</sequence>
<feature type="compositionally biased region" description="Low complexity" evidence="2">
    <location>
        <begin position="118"/>
        <end position="127"/>
    </location>
</feature>
<dbReference type="Pfam" id="PF16561">
    <property type="entry name" value="AMPK1_CBM"/>
    <property type="match status" value="1"/>
</dbReference>
<keyword evidence="5" id="KW-1185">Reference proteome</keyword>
<evidence type="ECO:0000313" key="5">
    <source>
        <dbReference type="Proteomes" id="UP000183365"/>
    </source>
</evidence>
<evidence type="ECO:0000313" key="4">
    <source>
        <dbReference type="EMBL" id="SGZ40440.1"/>
    </source>
</evidence>
<name>A0A1L0B1W3_9ASCO</name>
<dbReference type="EMBL" id="FQNF01000050">
    <property type="protein sequence ID" value="SGZ40440.1"/>
    <property type="molecule type" value="Genomic_DNA"/>
</dbReference>
<gene>
    <name evidence="4" type="ORF">HGUI_02640</name>
</gene>
<evidence type="ECO:0000256" key="2">
    <source>
        <dbReference type="SAM" id="MobiDB-lite"/>
    </source>
</evidence>
<reference evidence="5" key="1">
    <citation type="submission" date="2016-11" db="EMBL/GenBank/DDBJ databases">
        <authorList>
            <person name="Guldener U."/>
        </authorList>
    </citation>
    <scope>NUCLEOTIDE SEQUENCE [LARGE SCALE GENOMIC DNA]</scope>
</reference>
<protein>
    <recommendedName>
        <fullName evidence="3">AMP-activated protein kinase glycogen-binding domain-containing protein</fullName>
    </recommendedName>
</protein>
<dbReference type="InterPro" id="IPR013783">
    <property type="entry name" value="Ig-like_fold"/>
</dbReference>
<dbReference type="InterPro" id="IPR032640">
    <property type="entry name" value="AMPK1_CBM"/>
</dbReference>
<evidence type="ECO:0000256" key="1">
    <source>
        <dbReference type="ARBA" id="ARBA00022553"/>
    </source>
</evidence>
<feature type="domain" description="AMP-activated protein kinase glycogen-binding" evidence="3">
    <location>
        <begin position="13"/>
        <end position="85"/>
    </location>
</feature>
<dbReference type="Gene3D" id="2.60.40.10">
    <property type="entry name" value="Immunoglobulins"/>
    <property type="match status" value="1"/>
</dbReference>
<evidence type="ECO:0000259" key="3">
    <source>
        <dbReference type="Pfam" id="PF16561"/>
    </source>
</evidence>
<feature type="region of interest" description="Disordered" evidence="2">
    <location>
        <begin position="108"/>
        <end position="127"/>
    </location>
</feature>
<dbReference type="VEuPathDB" id="FungiDB:HGUI_02640"/>
<organism evidence="4 5">
    <name type="scientific">Hanseniaspora guilliermondii</name>
    <dbReference type="NCBI Taxonomy" id="56406"/>
    <lineage>
        <taxon>Eukaryota</taxon>
        <taxon>Fungi</taxon>
        <taxon>Dikarya</taxon>
        <taxon>Ascomycota</taxon>
        <taxon>Saccharomycotina</taxon>
        <taxon>Saccharomycetes</taxon>
        <taxon>Saccharomycodales</taxon>
        <taxon>Saccharomycodaceae</taxon>
        <taxon>Hanseniaspora</taxon>
    </lineage>
</organism>
<keyword evidence="1" id="KW-0597">Phosphoprotein</keyword>
<dbReference type="AlphaFoldDB" id="A0A1L0B1W3"/>
<dbReference type="SUPFAM" id="SSF81296">
    <property type="entry name" value="E set domains"/>
    <property type="match status" value="1"/>
</dbReference>
<accession>A0A1L0B1W3</accession>